<accession>A0AAE7WFP5</accession>
<dbReference type="RefSeq" id="YP_010676772.1">
    <property type="nucleotide sequence ID" value="NC_071015.1"/>
</dbReference>
<protein>
    <submittedName>
        <fullName evidence="1">Flagellar biosynthesis protein</fullName>
    </submittedName>
</protein>
<dbReference type="GeneID" id="77953137"/>
<name>A0AAE7WFP5_9CAUD</name>
<dbReference type="EMBL" id="MZ348422">
    <property type="protein sequence ID" value="QYN79960.1"/>
    <property type="molecule type" value="Genomic_DNA"/>
</dbReference>
<reference evidence="1" key="1">
    <citation type="journal article" date="2021" name="Viruses">
        <title>Novel Viruses That Lyse Plant and Human Strains of Kosakonia cowanii.</title>
        <authorList>
            <person name="Petrzik K."/>
            <person name="Brazdova S."/>
            <person name="Krawczyk K."/>
        </authorList>
    </citation>
    <scope>NUCLEOTIDE SEQUENCE</scope>
</reference>
<sequence length="207" mass="22733">MSNTDKSQPKAPVHVSLTKWSTVRSAIASISAAVGVELNPLDYEDRLAVRNDNGLLTMNLVSLSTGELDWVIIDRYSTNSDTDQSEFITNPKAFAFDQVTKSFGVLINTEAELAFLKDVRLDVRYDSGLVGADKSLKLMNLLNAYNIGDGWTSNPSNGCTTAYFVLRYFGSGANAPDVYNFNPNAKLVAVVELMMYGVYETHALVVR</sequence>
<keyword evidence="2" id="KW-1185">Reference proteome</keyword>
<keyword evidence="1" id="KW-0966">Cell projection</keyword>
<organism evidence="1 2">
    <name type="scientific">Kosakonia phage Kc263</name>
    <dbReference type="NCBI Taxonomy" id="2863194"/>
    <lineage>
        <taxon>Viruses</taxon>
        <taxon>Duplodnaviria</taxon>
        <taxon>Heunggongvirae</taxon>
        <taxon>Uroviricota</taxon>
        <taxon>Caudoviricetes</taxon>
        <taxon>Chimalliviridae</taxon>
        <taxon>Branisovskavirus</taxon>
        <taxon>Branisovskavirus Kc263</taxon>
    </lineage>
</organism>
<keyword evidence="1" id="KW-0969">Cilium</keyword>
<keyword evidence="1" id="KW-0282">Flagellum</keyword>
<dbReference type="Proteomes" id="UP000828443">
    <property type="component" value="Segment"/>
</dbReference>
<proteinExistence type="predicted"/>
<evidence type="ECO:0000313" key="2">
    <source>
        <dbReference type="Proteomes" id="UP000828443"/>
    </source>
</evidence>
<dbReference type="KEGG" id="vg:77953137"/>
<evidence type="ECO:0000313" key="1">
    <source>
        <dbReference type="EMBL" id="QYN79960.1"/>
    </source>
</evidence>